<dbReference type="Proteomes" id="UP000217790">
    <property type="component" value="Unassembled WGS sequence"/>
</dbReference>
<evidence type="ECO:0000313" key="2">
    <source>
        <dbReference type="Proteomes" id="UP000217790"/>
    </source>
</evidence>
<protein>
    <submittedName>
        <fullName evidence="1">Uncharacterized protein</fullName>
    </submittedName>
</protein>
<name>A0A2H3CJV5_ARMGA</name>
<sequence length="333" mass="38385">MPHSGPLPESGNSSVMFQPVNVVDTTLPSPDTTTVFENKHFSYDITRLTVSFARSETPQPWTSYIHFEGACYFHCEHDLFTVYTDAYLFDLQELQAVQQFVDQVDKYLTRHDITEVSFDTEKVDLVLDVTLSGTKRTICGYYHANQTVFWLDEFESLEHLWPKINGVTLPDHIHQQIEPNVHHWALFPSPQCVSQAVIDELRDIVLHAIGGLPDSMVSLTSTVSYSIEELHGMLQLLPVKSGEANNDFGPRVSRFAYILMKHFGAHFLFCYFPRHRLKPFCRLAHQHFLHFYSEPFTCLSRGTSVYNKNKVHKRSFLFHILKYLLFAAPCAHL</sequence>
<keyword evidence="2" id="KW-1185">Reference proteome</keyword>
<dbReference type="OrthoDB" id="2657661at2759"/>
<dbReference type="AlphaFoldDB" id="A0A2H3CJV5"/>
<dbReference type="InParanoid" id="A0A2H3CJV5"/>
<proteinExistence type="predicted"/>
<gene>
    <name evidence="1" type="ORF">ARMGADRAFT_1144086</name>
</gene>
<dbReference type="EMBL" id="KZ293727">
    <property type="protein sequence ID" value="PBK81634.1"/>
    <property type="molecule type" value="Genomic_DNA"/>
</dbReference>
<evidence type="ECO:0000313" key="1">
    <source>
        <dbReference type="EMBL" id="PBK81634.1"/>
    </source>
</evidence>
<organism evidence="1 2">
    <name type="scientific">Armillaria gallica</name>
    <name type="common">Bulbous honey fungus</name>
    <name type="synonym">Armillaria bulbosa</name>
    <dbReference type="NCBI Taxonomy" id="47427"/>
    <lineage>
        <taxon>Eukaryota</taxon>
        <taxon>Fungi</taxon>
        <taxon>Dikarya</taxon>
        <taxon>Basidiomycota</taxon>
        <taxon>Agaricomycotina</taxon>
        <taxon>Agaricomycetes</taxon>
        <taxon>Agaricomycetidae</taxon>
        <taxon>Agaricales</taxon>
        <taxon>Marasmiineae</taxon>
        <taxon>Physalacriaceae</taxon>
        <taxon>Armillaria</taxon>
    </lineage>
</organism>
<accession>A0A2H3CJV5</accession>
<reference evidence="2" key="1">
    <citation type="journal article" date="2017" name="Nat. Ecol. Evol.">
        <title>Genome expansion and lineage-specific genetic innovations in the forest pathogenic fungi Armillaria.</title>
        <authorList>
            <person name="Sipos G."/>
            <person name="Prasanna A.N."/>
            <person name="Walter M.C."/>
            <person name="O'Connor E."/>
            <person name="Balint B."/>
            <person name="Krizsan K."/>
            <person name="Kiss B."/>
            <person name="Hess J."/>
            <person name="Varga T."/>
            <person name="Slot J."/>
            <person name="Riley R."/>
            <person name="Boka B."/>
            <person name="Rigling D."/>
            <person name="Barry K."/>
            <person name="Lee J."/>
            <person name="Mihaltcheva S."/>
            <person name="LaButti K."/>
            <person name="Lipzen A."/>
            <person name="Waldron R."/>
            <person name="Moloney N.M."/>
            <person name="Sperisen C."/>
            <person name="Kredics L."/>
            <person name="Vagvoelgyi C."/>
            <person name="Patrignani A."/>
            <person name="Fitzpatrick D."/>
            <person name="Nagy I."/>
            <person name="Doyle S."/>
            <person name="Anderson J.B."/>
            <person name="Grigoriev I.V."/>
            <person name="Gueldener U."/>
            <person name="Muensterkoetter M."/>
            <person name="Nagy L.G."/>
        </authorList>
    </citation>
    <scope>NUCLEOTIDE SEQUENCE [LARGE SCALE GENOMIC DNA]</scope>
    <source>
        <strain evidence="2">Ar21-2</strain>
    </source>
</reference>